<dbReference type="SUPFAM" id="SSF48264">
    <property type="entry name" value="Cytochrome P450"/>
    <property type="match status" value="1"/>
</dbReference>
<dbReference type="GO" id="GO:0004497">
    <property type="term" value="F:monooxygenase activity"/>
    <property type="evidence" value="ECO:0007669"/>
    <property type="project" value="UniProtKB-KW"/>
</dbReference>
<dbReference type="InterPro" id="IPR036396">
    <property type="entry name" value="Cyt_P450_sf"/>
</dbReference>
<dbReference type="GO" id="GO:0020037">
    <property type="term" value="F:heme binding"/>
    <property type="evidence" value="ECO:0007669"/>
    <property type="project" value="InterPro"/>
</dbReference>
<protein>
    <recommendedName>
        <fullName evidence="10">Cytochrome P450</fullName>
    </recommendedName>
</protein>
<dbReference type="Gene3D" id="1.10.630.10">
    <property type="entry name" value="Cytochrome P450"/>
    <property type="match status" value="1"/>
</dbReference>
<keyword evidence="4" id="KW-0479">Metal-binding</keyword>
<dbReference type="AlphaFoldDB" id="A0A4V4HGU3"/>
<evidence type="ECO:0000313" key="9">
    <source>
        <dbReference type="Proteomes" id="UP000297245"/>
    </source>
</evidence>
<dbReference type="Proteomes" id="UP000297245">
    <property type="component" value="Unassembled WGS sequence"/>
</dbReference>
<comment type="cofactor">
    <cofactor evidence="1">
        <name>heme</name>
        <dbReference type="ChEBI" id="CHEBI:30413"/>
    </cofactor>
</comment>
<comment type="similarity">
    <text evidence="2">Belongs to the cytochrome P450 family.</text>
</comment>
<dbReference type="EMBL" id="ML179108">
    <property type="protein sequence ID" value="THV00136.1"/>
    <property type="molecule type" value="Genomic_DNA"/>
</dbReference>
<evidence type="ECO:0000256" key="1">
    <source>
        <dbReference type="ARBA" id="ARBA00001971"/>
    </source>
</evidence>
<gene>
    <name evidence="8" type="ORF">K435DRAFT_466084</name>
</gene>
<dbReference type="InterPro" id="IPR047146">
    <property type="entry name" value="Cyt_P450_E_CYP52_fungi"/>
</dbReference>
<evidence type="ECO:0000256" key="7">
    <source>
        <dbReference type="ARBA" id="ARBA00023033"/>
    </source>
</evidence>
<evidence type="ECO:0000256" key="4">
    <source>
        <dbReference type="ARBA" id="ARBA00022723"/>
    </source>
</evidence>
<evidence type="ECO:0000256" key="3">
    <source>
        <dbReference type="ARBA" id="ARBA00022617"/>
    </source>
</evidence>
<keyword evidence="7" id="KW-0503">Monooxygenase</keyword>
<keyword evidence="6" id="KW-0408">Iron</keyword>
<dbReference type="PANTHER" id="PTHR24287:SF1">
    <property type="entry name" value="P450, PUTATIVE (EUROFUNG)-RELATED"/>
    <property type="match status" value="1"/>
</dbReference>
<organism evidence="8 9">
    <name type="scientific">Dendrothele bispora (strain CBS 962.96)</name>
    <dbReference type="NCBI Taxonomy" id="1314807"/>
    <lineage>
        <taxon>Eukaryota</taxon>
        <taxon>Fungi</taxon>
        <taxon>Dikarya</taxon>
        <taxon>Basidiomycota</taxon>
        <taxon>Agaricomycotina</taxon>
        <taxon>Agaricomycetes</taxon>
        <taxon>Agaricomycetidae</taxon>
        <taxon>Agaricales</taxon>
        <taxon>Agaricales incertae sedis</taxon>
        <taxon>Dendrothele</taxon>
    </lineage>
</organism>
<keyword evidence="3" id="KW-0349">Heme</keyword>
<reference evidence="8 9" key="1">
    <citation type="journal article" date="2019" name="Nat. Ecol. Evol.">
        <title>Megaphylogeny resolves global patterns of mushroom evolution.</title>
        <authorList>
            <person name="Varga T."/>
            <person name="Krizsan K."/>
            <person name="Foldi C."/>
            <person name="Dima B."/>
            <person name="Sanchez-Garcia M."/>
            <person name="Sanchez-Ramirez S."/>
            <person name="Szollosi G.J."/>
            <person name="Szarkandi J.G."/>
            <person name="Papp V."/>
            <person name="Albert L."/>
            <person name="Andreopoulos W."/>
            <person name="Angelini C."/>
            <person name="Antonin V."/>
            <person name="Barry K.W."/>
            <person name="Bougher N.L."/>
            <person name="Buchanan P."/>
            <person name="Buyck B."/>
            <person name="Bense V."/>
            <person name="Catcheside P."/>
            <person name="Chovatia M."/>
            <person name="Cooper J."/>
            <person name="Damon W."/>
            <person name="Desjardin D."/>
            <person name="Finy P."/>
            <person name="Geml J."/>
            <person name="Haridas S."/>
            <person name="Hughes K."/>
            <person name="Justo A."/>
            <person name="Karasinski D."/>
            <person name="Kautmanova I."/>
            <person name="Kiss B."/>
            <person name="Kocsube S."/>
            <person name="Kotiranta H."/>
            <person name="LaButti K.M."/>
            <person name="Lechner B.E."/>
            <person name="Liimatainen K."/>
            <person name="Lipzen A."/>
            <person name="Lukacs Z."/>
            <person name="Mihaltcheva S."/>
            <person name="Morgado L.N."/>
            <person name="Niskanen T."/>
            <person name="Noordeloos M.E."/>
            <person name="Ohm R.A."/>
            <person name="Ortiz-Santana B."/>
            <person name="Ovrebo C."/>
            <person name="Racz N."/>
            <person name="Riley R."/>
            <person name="Savchenko A."/>
            <person name="Shiryaev A."/>
            <person name="Soop K."/>
            <person name="Spirin V."/>
            <person name="Szebenyi C."/>
            <person name="Tomsovsky M."/>
            <person name="Tulloss R.E."/>
            <person name="Uehling J."/>
            <person name="Grigoriev I.V."/>
            <person name="Vagvolgyi C."/>
            <person name="Papp T."/>
            <person name="Martin F.M."/>
            <person name="Miettinen O."/>
            <person name="Hibbett D.S."/>
            <person name="Nagy L.G."/>
        </authorList>
    </citation>
    <scope>NUCLEOTIDE SEQUENCE [LARGE SCALE GENOMIC DNA]</scope>
    <source>
        <strain evidence="8 9">CBS 962.96</strain>
    </source>
</reference>
<accession>A0A4V4HGU3</accession>
<evidence type="ECO:0000256" key="5">
    <source>
        <dbReference type="ARBA" id="ARBA00023002"/>
    </source>
</evidence>
<dbReference type="GO" id="GO:0005506">
    <property type="term" value="F:iron ion binding"/>
    <property type="evidence" value="ECO:0007669"/>
    <property type="project" value="InterPro"/>
</dbReference>
<dbReference type="OrthoDB" id="1470350at2759"/>
<evidence type="ECO:0000313" key="8">
    <source>
        <dbReference type="EMBL" id="THV00136.1"/>
    </source>
</evidence>
<keyword evidence="9" id="KW-1185">Reference proteome</keyword>
<keyword evidence="5" id="KW-0560">Oxidoreductase</keyword>
<sequence length="127" mass="15066">MSPSHKARIYAYTYQAPHAPELLYHPKLTHLFMFRCAYRVLVMYRRRDLWGLSSLDFDPHRFLDSRVHEYSTPNPLIFLLFNTGLRICQGQQFAYHEALFLVRLLQRFGRIKLVEEAMPPGGRVPKE</sequence>
<dbReference type="InterPro" id="IPR001128">
    <property type="entry name" value="Cyt_P450"/>
</dbReference>
<dbReference type="Pfam" id="PF00067">
    <property type="entry name" value="p450"/>
    <property type="match status" value="1"/>
</dbReference>
<evidence type="ECO:0008006" key="10">
    <source>
        <dbReference type="Google" id="ProtNLM"/>
    </source>
</evidence>
<dbReference type="GO" id="GO:0016705">
    <property type="term" value="F:oxidoreductase activity, acting on paired donors, with incorporation or reduction of molecular oxygen"/>
    <property type="evidence" value="ECO:0007669"/>
    <property type="project" value="InterPro"/>
</dbReference>
<dbReference type="PANTHER" id="PTHR24287">
    <property type="entry name" value="P450, PUTATIVE (EUROFUNG)-RELATED"/>
    <property type="match status" value="1"/>
</dbReference>
<proteinExistence type="inferred from homology"/>
<name>A0A4V4HGU3_DENBC</name>
<evidence type="ECO:0000256" key="2">
    <source>
        <dbReference type="ARBA" id="ARBA00010617"/>
    </source>
</evidence>
<evidence type="ECO:0000256" key="6">
    <source>
        <dbReference type="ARBA" id="ARBA00023004"/>
    </source>
</evidence>